<feature type="transmembrane region" description="Helical" evidence="1">
    <location>
        <begin position="219"/>
        <end position="245"/>
    </location>
</feature>
<feature type="transmembrane region" description="Helical" evidence="1">
    <location>
        <begin position="190"/>
        <end position="207"/>
    </location>
</feature>
<dbReference type="Proteomes" id="UP001157109">
    <property type="component" value="Unassembled WGS sequence"/>
</dbReference>
<evidence type="ECO:0008006" key="5">
    <source>
        <dbReference type="Google" id="ProtNLM"/>
    </source>
</evidence>
<dbReference type="EMBL" id="BSUJ01000001">
    <property type="protein sequence ID" value="GMA21948.1"/>
    <property type="molecule type" value="Genomic_DNA"/>
</dbReference>
<evidence type="ECO:0000313" key="2">
    <source>
        <dbReference type="EMBL" id="GMA18079.1"/>
    </source>
</evidence>
<protein>
    <recommendedName>
        <fullName evidence="5">Type II secretion system protein GspF domain-containing protein</fullName>
    </recommendedName>
</protein>
<gene>
    <name evidence="2" type="ORF">GCM10025862_01000</name>
    <name evidence="3" type="ORF">GCM10025862_39690</name>
</gene>
<evidence type="ECO:0000313" key="4">
    <source>
        <dbReference type="Proteomes" id="UP001157109"/>
    </source>
</evidence>
<accession>A0ABQ6HVQ0</accession>
<comment type="caution">
    <text evidence="3">The sequence shown here is derived from an EMBL/GenBank/DDBJ whole genome shotgun (WGS) entry which is preliminary data.</text>
</comment>
<reference evidence="3" key="1">
    <citation type="journal article" date="2014" name="Int. J. Syst. Evol. Microbiol.">
        <title>Complete genome of a new Firmicutes species belonging to the dominant human colonic microbiota ('Ruminococcus bicirculans') reveals two chromosomes and a selective capacity to utilize plant glucans.</title>
        <authorList>
            <consortium name="NISC Comparative Sequencing Program"/>
            <person name="Wegmann U."/>
            <person name="Louis P."/>
            <person name="Goesmann A."/>
            <person name="Henrissat B."/>
            <person name="Duncan S.H."/>
            <person name="Flint H.J."/>
        </authorList>
    </citation>
    <scope>NUCLEOTIDE SEQUENCE</scope>
    <source>
        <strain evidence="3">NBRC 105830</strain>
    </source>
</reference>
<name>A0ABQ6HVQ0_9MICO</name>
<proteinExistence type="predicted"/>
<feature type="transmembrane region" description="Helical" evidence="1">
    <location>
        <begin position="6"/>
        <end position="29"/>
    </location>
</feature>
<reference evidence="3" key="3">
    <citation type="submission" date="2023-02" db="EMBL/GenBank/DDBJ databases">
        <authorList>
            <person name="Sun Q."/>
            <person name="Mori K."/>
        </authorList>
    </citation>
    <scope>NUCLEOTIDE SEQUENCE</scope>
    <source>
        <strain evidence="3">NBRC 105830</strain>
    </source>
</reference>
<keyword evidence="1" id="KW-0812">Transmembrane</keyword>
<organism evidence="3 4">
    <name type="scientific">Arsenicicoccus piscis</name>
    <dbReference type="NCBI Taxonomy" id="673954"/>
    <lineage>
        <taxon>Bacteria</taxon>
        <taxon>Bacillati</taxon>
        <taxon>Actinomycetota</taxon>
        <taxon>Actinomycetes</taxon>
        <taxon>Micrococcales</taxon>
        <taxon>Intrasporangiaceae</taxon>
        <taxon>Arsenicicoccus</taxon>
    </lineage>
</organism>
<reference evidence="4" key="2">
    <citation type="journal article" date="2019" name="Int. J. Syst. Evol. Microbiol.">
        <title>The Global Catalogue of Microorganisms (GCM) 10K type strain sequencing project: providing services to taxonomists for standard genome sequencing and annotation.</title>
        <authorList>
            <consortium name="The Broad Institute Genomics Platform"/>
            <consortium name="The Broad Institute Genome Sequencing Center for Infectious Disease"/>
            <person name="Wu L."/>
            <person name="Ma J."/>
        </authorList>
    </citation>
    <scope>NUCLEOTIDE SEQUENCE [LARGE SCALE GENOMIC DNA]</scope>
    <source>
        <strain evidence="4">NBRC 105830</strain>
    </source>
</reference>
<dbReference type="EMBL" id="BSUJ01000001">
    <property type="protein sequence ID" value="GMA18079.1"/>
    <property type="molecule type" value="Genomic_DNA"/>
</dbReference>
<evidence type="ECO:0000313" key="3">
    <source>
        <dbReference type="EMBL" id="GMA21948.1"/>
    </source>
</evidence>
<evidence type="ECO:0000256" key="1">
    <source>
        <dbReference type="SAM" id="Phobius"/>
    </source>
</evidence>
<keyword evidence="1" id="KW-1133">Transmembrane helix</keyword>
<keyword evidence="4" id="KW-1185">Reference proteome</keyword>
<sequence length="251" mass="25572">MIPGVVVPAVAVPAVAGLLVLLAVLVLPVGHASRLPPQRFGSQESHHEGAGGGVYGLRRRALGRLRTEDEPSVDAQVAVLVGLVAPGLAAGLDPWRAWAAAARASPGPVSDVVGQALARHGEVGAALRTSAVHDQSALLRRVVQMIELGEQLGTPLGGVLERAVQTFQAEEGARASVAAAAAGARSTGRLLLALTVAGPVIAAVLGLDVLDVYLGRPWVAAAALLGVLLALAGRWWLGLLAAAAARPRRWA</sequence>
<keyword evidence="1" id="KW-0472">Membrane</keyword>